<sequence>MTTHNRNLLVIFMGLLLVNVLFFFLGSQRTGVSFDENKFILADTAGISNIQIGEGVALSKNTGKWRVNDQYPADPSVRQLLFSILTRVKVKKPVDIEPEEGIEVAVGGANPLNFRVWGNPTKTKTYFALTGSEEVYEVHIPGYNEYLGGLFELKPAQWRDRLVVDASWRTIQKLTLDYQQSDDSDFTINFDKDFFVVEDIAPIDSNAVVNYLNLFQLFQTNEWLSAGRFEKYDSLAKMPPLATLTIEAINQEAPVVIDIFPKLSGDRFYLLMTYEGSMLVVDDRRMKEILLKKEDFKYKK</sequence>
<accession>A0ABW7N9T0</accession>
<gene>
    <name evidence="2" type="ORF">ACHKAR_13145</name>
</gene>
<comment type="caution">
    <text evidence="2">The sequence shown here is derived from an EMBL/GenBank/DDBJ whole genome shotgun (WGS) entry which is preliminary data.</text>
</comment>
<keyword evidence="1" id="KW-0812">Transmembrane</keyword>
<evidence type="ECO:0000313" key="3">
    <source>
        <dbReference type="Proteomes" id="UP001610063"/>
    </source>
</evidence>
<keyword evidence="1" id="KW-1133">Transmembrane helix</keyword>
<keyword evidence="1" id="KW-0472">Membrane</keyword>
<evidence type="ECO:0000313" key="2">
    <source>
        <dbReference type="EMBL" id="MFH6984392.1"/>
    </source>
</evidence>
<organism evidence="2 3">
    <name type="scientific">Marinoscillum luteum</name>
    <dbReference type="NCBI Taxonomy" id="861051"/>
    <lineage>
        <taxon>Bacteria</taxon>
        <taxon>Pseudomonadati</taxon>
        <taxon>Bacteroidota</taxon>
        <taxon>Cytophagia</taxon>
        <taxon>Cytophagales</taxon>
        <taxon>Reichenbachiellaceae</taxon>
        <taxon>Marinoscillum</taxon>
    </lineage>
</organism>
<keyword evidence="3" id="KW-1185">Reference proteome</keyword>
<feature type="transmembrane region" description="Helical" evidence="1">
    <location>
        <begin position="7"/>
        <end position="25"/>
    </location>
</feature>
<protein>
    <recommendedName>
        <fullName evidence="4">DUF4340 domain-containing protein</fullName>
    </recommendedName>
</protein>
<dbReference type="RefSeq" id="WP_395417736.1">
    <property type="nucleotide sequence ID" value="NZ_JBIPKE010000017.1"/>
</dbReference>
<proteinExistence type="predicted"/>
<evidence type="ECO:0008006" key="4">
    <source>
        <dbReference type="Google" id="ProtNLM"/>
    </source>
</evidence>
<evidence type="ECO:0000256" key="1">
    <source>
        <dbReference type="SAM" id="Phobius"/>
    </source>
</evidence>
<dbReference type="Proteomes" id="UP001610063">
    <property type="component" value="Unassembled WGS sequence"/>
</dbReference>
<reference evidence="2 3" key="1">
    <citation type="journal article" date="2013" name="Int. J. Syst. Evol. Microbiol.">
        <title>Marinoscillum luteum sp. nov., isolated from marine sediment.</title>
        <authorList>
            <person name="Cha I.T."/>
            <person name="Park S.J."/>
            <person name="Kim S.J."/>
            <person name="Kim J.G."/>
            <person name="Jung M.Y."/>
            <person name="Shin K.S."/>
            <person name="Kwon K.K."/>
            <person name="Yang S.H."/>
            <person name="Seo Y.S."/>
            <person name="Rhee S.K."/>
        </authorList>
    </citation>
    <scope>NUCLEOTIDE SEQUENCE [LARGE SCALE GENOMIC DNA]</scope>
    <source>
        <strain evidence="2 3">KCTC 23939</strain>
    </source>
</reference>
<dbReference type="EMBL" id="JBIPKE010000017">
    <property type="protein sequence ID" value="MFH6984392.1"/>
    <property type="molecule type" value="Genomic_DNA"/>
</dbReference>
<name>A0ABW7N9T0_9BACT</name>